<evidence type="ECO:0000313" key="1">
    <source>
        <dbReference type="EMBL" id="CAG8784287.1"/>
    </source>
</evidence>
<dbReference type="EMBL" id="CAJVQB010017449">
    <property type="protein sequence ID" value="CAG8784287.1"/>
    <property type="molecule type" value="Genomic_DNA"/>
</dbReference>
<keyword evidence="2" id="KW-1185">Reference proteome</keyword>
<gene>
    <name evidence="1" type="ORF">GMARGA_LOCUS20176</name>
</gene>
<sequence length="284" mass="33203">WLKYKNKAGKETTNKDIKEVHKGKEIKNELNKQNQTIDSFSKKLALEITEFANQIKYTRNIAESKDGIDIKKLMNEINKVSIKELFEKEIRILEERYTDNQVMQAATSQTKVKKSSEDANISNRPQAKTKLPNNIELEVTVWDLLNYNKKRHLEILFKKLSDVEEGKTRKTGKAENKFNKKIRDINTKRYQRSEELFRKKIHSYFKLSELARNKKNSNALVVLKRKKGPENAIKSGPSKKQSKESLNKMKEHIDNIKTISSLKIASFNINRIKTNRRKLEGILE</sequence>
<reference evidence="1 2" key="1">
    <citation type="submission" date="2021-06" db="EMBL/GenBank/DDBJ databases">
        <authorList>
            <person name="Kallberg Y."/>
            <person name="Tangrot J."/>
            <person name="Rosling A."/>
        </authorList>
    </citation>
    <scope>NUCLEOTIDE SEQUENCE [LARGE SCALE GENOMIC DNA]</scope>
    <source>
        <strain evidence="1 2">120-4 pot B 10/14</strain>
    </source>
</reference>
<comment type="caution">
    <text evidence="1">The sequence shown here is derived from an EMBL/GenBank/DDBJ whole genome shotgun (WGS) entry which is preliminary data.</text>
</comment>
<accession>A0ABN7VLV3</accession>
<feature type="non-terminal residue" evidence="1">
    <location>
        <position position="1"/>
    </location>
</feature>
<evidence type="ECO:0000313" key="2">
    <source>
        <dbReference type="Proteomes" id="UP000789901"/>
    </source>
</evidence>
<name>A0ABN7VLV3_GIGMA</name>
<dbReference type="Proteomes" id="UP000789901">
    <property type="component" value="Unassembled WGS sequence"/>
</dbReference>
<organism evidence="1 2">
    <name type="scientific">Gigaspora margarita</name>
    <dbReference type="NCBI Taxonomy" id="4874"/>
    <lineage>
        <taxon>Eukaryota</taxon>
        <taxon>Fungi</taxon>
        <taxon>Fungi incertae sedis</taxon>
        <taxon>Mucoromycota</taxon>
        <taxon>Glomeromycotina</taxon>
        <taxon>Glomeromycetes</taxon>
        <taxon>Diversisporales</taxon>
        <taxon>Gigasporaceae</taxon>
        <taxon>Gigaspora</taxon>
    </lineage>
</organism>
<proteinExistence type="predicted"/>
<protein>
    <submittedName>
        <fullName evidence="1">4200_t:CDS:1</fullName>
    </submittedName>
</protein>